<dbReference type="CDD" id="cd09272">
    <property type="entry name" value="RNase_HI_RT_Ty1"/>
    <property type="match status" value="1"/>
</dbReference>
<name>A0A9Q3GJC0_9BASI</name>
<evidence type="ECO:0000313" key="1">
    <source>
        <dbReference type="EMBL" id="MBW0469571.1"/>
    </source>
</evidence>
<comment type="caution">
    <text evidence="1">The sequence shown here is derived from an EMBL/GenBank/DDBJ whole genome shotgun (WGS) entry which is preliminary data.</text>
</comment>
<accession>A0A9Q3GJC0</accession>
<organism evidence="1 2">
    <name type="scientific">Austropuccinia psidii MF-1</name>
    <dbReference type="NCBI Taxonomy" id="1389203"/>
    <lineage>
        <taxon>Eukaryota</taxon>
        <taxon>Fungi</taxon>
        <taxon>Dikarya</taxon>
        <taxon>Basidiomycota</taxon>
        <taxon>Pucciniomycotina</taxon>
        <taxon>Pucciniomycetes</taxon>
        <taxon>Pucciniales</taxon>
        <taxon>Sphaerophragmiaceae</taxon>
        <taxon>Austropuccinia</taxon>
    </lineage>
</organism>
<dbReference type="PANTHER" id="PTHR11439">
    <property type="entry name" value="GAG-POL-RELATED RETROTRANSPOSON"/>
    <property type="match status" value="1"/>
</dbReference>
<dbReference type="PANTHER" id="PTHR11439:SF467">
    <property type="entry name" value="INTEGRASE CATALYTIC DOMAIN-CONTAINING PROTEIN"/>
    <property type="match status" value="1"/>
</dbReference>
<dbReference type="Proteomes" id="UP000765509">
    <property type="component" value="Unassembled WGS sequence"/>
</dbReference>
<dbReference type="OrthoDB" id="413361at2759"/>
<dbReference type="EMBL" id="AVOT02002223">
    <property type="protein sequence ID" value="MBW0469571.1"/>
    <property type="molecule type" value="Genomic_DNA"/>
</dbReference>
<dbReference type="AlphaFoldDB" id="A0A9Q3GJC0"/>
<proteinExistence type="predicted"/>
<gene>
    <name evidence="1" type="ORF">O181_009286</name>
</gene>
<evidence type="ECO:0008006" key="3">
    <source>
        <dbReference type="Google" id="ProtNLM"/>
    </source>
</evidence>
<protein>
    <recommendedName>
        <fullName evidence="3">Reverse transcriptase Ty1/copia-type domain-containing protein</fullName>
    </recommendedName>
</protein>
<reference evidence="1" key="1">
    <citation type="submission" date="2021-03" db="EMBL/GenBank/DDBJ databases">
        <title>Draft genome sequence of rust myrtle Austropuccinia psidii MF-1, a brazilian biotype.</title>
        <authorList>
            <person name="Quecine M.C."/>
            <person name="Pachon D.M.R."/>
            <person name="Bonatelli M.L."/>
            <person name="Correr F.H."/>
            <person name="Franceschini L.M."/>
            <person name="Leite T.F."/>
            <person name="Margarido G.R.A."/>
            <person name="Almeida C.A."/>
            <person name="Ferrarezi J.A."/>
            <person name="Labate C.A."/>
        </authorList>
    </citation>
    <scope>NUCLEOTIDE SEQUENCE</scope>
    <source>
        <strain evidence="1">MF-1</strain>
    </source>
</reference>
<evidence type="ECO:0000313" key="2">
    <source>
        <dbReference type="Proteomes" id="UP000765509"/>
    </source>
</evidence>
<sequence>MLGISDLILGIKITHNDNAITLSQNHYIYSLLELYGMSNCKLVSTPLVPNLHLEAPTTEKEEFLALKFNYRSAIGSLSYLSSATRPDLLYSVSVLSHFLQNPGIHHWKAFFHVLQYLEGTNNIELNYQRNLEEPPVSYSDANWGNCPITRQSVTGYLVTLNGNLVIWKTRRQPTVSLSSAEAEYRSLTDLFSEPLWFKQLCKEVDVMKLQKPITIHEDNQGCIDTANSNCNTNTR</sequence>
<keyword evidence="2" id="KW-1185">Reference proteome</keyword>